<evidence type="ECO:0000256" key="1">
    <source>
        <dbReference type="ARBA" id="ARBA00022737"/>
    </source>
</evidence>
<dbReference type="Gene3D" id="1.25.40.20">
    <property type="entry name" value="Ankyrin repeat-containing domain"/>
    <property type="match status" value="3"/>
</dbReference>
<dbReference type="Pfam" id="PF24883">
    <property type="entry name" value="NPHP3_N"/>
    <property type="match status" value="1"/>
</dbReference>
<dbReference type="InterPro" id="IPR002110">
    <property type="entry name" value="Ankyrin_rpt"/>
</dbReference>
<dbReference type="PRINTS" id="PR01415">
    <property type="entry name" value="ANKYRIN"/>
</dbReference>
<dbReference type="OrthoDB" id="20872at2759"/>
<protein>
    <submittedName>
        <fullName evidence="5">Ankyrin repeat domain-containing protein 52</fullName>
    </submittedName>
</protein>
<evidence type="ECO:0000259" key="4">
    <source>
        <dbReference type="Pfam" id="PF24883"/>
    </source>
</evidence>
<feature type="repeat" description="ANK" evidence="3">
    <location>
        <begin position="422"/>
        <end position="454"/>
    </location>
</feature>
<proteinExistence type="predicted"/>
<keyword evidence="2 3" id="KW-0040">ANK repeat</keyword>
<dbReference type="Pfam" id="PF12796">
    <property type="entry name" value="Ank_2"/>
    <property type="match status" value="2"/>
</dbReference>
<evidence type="ECO:0000313" key="5">
    <source>
        <dbReference type="EMBL" id="KKP07353.1"/>
    </source>
</evidence>
<dbReference type="PROSITE" id="PS50088">
    <property type="entry name" value="ANK_REPEAT"/>
    <property type="match status" value="4"/>
</dbReference>
<dbReference type="AlphaFoldDB" id="A0A0F9Y5M9"/>
<accession>A0A0F9Y5M9</accession>
<name>A0A0F9Y5M9_TRIHA</name>
<organism evidence="5 6">
    <name type="scientific">Trichoderma harzianum</name>
    <name type="common">Hypocrea lixii</name>
    <dbReference type="NCBI Taxonomy" id="5544"/>
    <lineage>
        <taxon>Eukaryota</taxon>
        <taxon>Fungi</taxon>
        <taxon>Dikarya</taxon>
        <taxon>Ascomycota</taxon>
        <taxon>Pezizomycotina</taxon>
        <taxon>Sordariomycetes</taxon>
        <taxon>Hypocreomycetidae</taxon>
        <taxon>Hypocreales</taxon>
        <taxon>Hypocreaceae</taxon>
        <taxon>Trichoderma</taxon>
    </lineage>
</organism>
<gene>
    <name evidence="5" type="ORF">THAR02_00550</name>
</gene>
<feature type="domain" description="Nephrocystin 3-like N-terminal" evidence="4">
    <location>
        <begin position="177"/>
        <end position="295"/>
    </location>
</feature>
<dbReference type="PROSITE" id="PS50297">
    <property type="entry name" value="ANK_REP_REGION"/>
    <property type="match status" value="4"/>
</dbReference>
<feature type="repeat" description="ANK" evidence="3">
    <location>
        <begin position="389"/>
        <end position="421"/>
    </location>
</feature>
<dbReference type="SUPFAM" id="SSF48403">
    <property type="entry name" value="Ankyrin repeat"/>
    <property type="match status" value="1"/>
</dbReference>
<dbReference type="PANTHER" id="PTHR24198">
    <property type="entry name" value="ANKYRIN REPEAT AND PROTEIN KINASE DOMAIN-CONTAINING PROTEIN"/>
    <property type="match status" value="1"/>
</dbReference>
<dbReference type="EMBL" id="JOKZ01000008">
    <property type="protein sequence ID" value="KKP07353.1"/>
    <property type="molecule type" value="Genomic_DNA"/>
</dbReference>
<feature type="repeat" description="ANK" evidence="3">
    <location>
        <begin position="558"/>
        <end position="591"/>
    </location>
</feature>
<dbReference type="PANTHER" id="PTHR24198:SF165">
    <property type="entry name" value="ANKYRIN REPEAT-CONTAINING PROTEIN-RELATED"/>
    <property type="match status" value="1"/>
</dbReference>
<dbReference type="SMART" id="SM00248">
    <property type="entry name" value="ANK"/>
    <property type="match status" value="5"/>
</dbReference>
<evidence type="ECO:0000313" key="6">
    <source>
        <dbReference type="Proteomes" id="UP000034112"/>
    </source>
</evidence>
<feature type="repeat" description="ANK" evidence="3">
    <location>
        <begin position="356"/>
        <end position="388"/>
    </location>
</feature>
<dbReference type="Proteomes" id="UP000034112">
    <property type="component" value="Unassembled WGS sequence"/>
</dbReference>
<dbReference type="InterPro" id="IPR056884">
    <property type="entry name" value="NPHP3-like_N"/>
</dbReference>
<reference evidence="6" key="1">
    <citation type="journal article" date="2015" name="Genome Announc.">
        <title>Draft whole-genome sequence of the biocontrol agent Trichoderma harzianum T6776.</title>
        <authorList>
            <person name="Baroncelli R."/>
            <person name="Piaggeschi G."/>
            <person name="Fiorini L."/>
            <person name="Bertolini E."/>
            <person name="Zapparata A."/>
            <person name="Pe M.E."/>
            <person name="Sarrocco S."/>
            <person name="Vannacci G."/>
        </authorList>
    </citation>
    <scope>NUCLEOTIDE SEQUENCE [LARGE SCALE GENOMIC DNA]</scope>
    <source>
        <strain evidence="6">T6776</strain>
    </source>
</reference>
<dbReference type="InterPro" id="IPR036770">
    <property type="entry name" value="Ankyrin_rpt-contain_sf"/>
</dbReference>
<evidence type="ECO:0000256" key="2">
    <source>
        <dbReference type="ARBA" id="ARBA00023043"/>
    </source>
</evidence>
<sequence>MAEIIGVVAAAEQFAEVVFKTVKLVKSVADQIQDGPGQIQQNIQRLESLASLAKEIQNTKSLQTEDIDLLQKISFDCHESIQKKTWRAISGLKQQTNISKLFDDLDHEYNSLNTHIHLRILAITGDIQTGYNSIDTKLNATANSSPDSSKCLQALFITDPATNRAKLINSKEELVQGICDWIAQKKEFVEWKDSDGGLLWISGGPGLEQSRLASACISYFYYVYRKDKDVFQVETAEDDEKRNLRYPLFDYASRQWTEHFKHSGQQGVKILAKYPQFFSDKSELLRLWMELANIIRYADTRKKPPRAKELYYAKPLSGQAELAANYGLTVLMKTVLKKQGRRRYFKRLFTKPPRSTGSTHLQLAAANGHIPIIEILLKNKVLIDSQDSLGHTALHCAAAFGHLSLVTILVENGACIDCETAEGDTALDVAVERGHYKMAEYLLAKGANVNGGTNTATTTSPLRKAVYWNRPELAKLLLEWKASDRLGDAFQSHLTATLGVFVEYWAEKYSAAPSQFRDKVDFGETTALHIVCRRGDLPAIRTLLDPKWSLDVNRQDQNGNTALHWAAMEGRVQAVRLLLMKPGVDPNVLNHWGELEYIDPGVQ</sequence>
<comment type="caution">
    <text evidence="5">The sequence shown here is derived from an EMBL/GenBank/DDBJ whole genome shotgun (WGS) entry which is preliminary data.</text>
</comment>
<keyword evidence="1" id="KW-0677">Repeat</keyword>
<evidence type="ECO:0000256" key="3">
    <source>
        <dbReference type="PROSITE-ProRule" id="PRU00023"/>
    </source>
</evidence>